<evidence type="ECO:0000313" key="2">
    <source>
        <dbReference type="Proteomes" id="UP000198901"/>
    </source>
</evidence>
<protein>
    <recommendedName>
        <fullName evidence="3">Tetratricopeptide repeat-containing protein</fullName>
    </recommendedName>
</protein>
<sequence>MRPKTAYEQLEWIDAYFQNALPPQERIEFEDELRTNPEFAKEVAFMQQVEDVVDDFLLAEMVSEIHAEKVQEWHAEEPRVHEAPVVPLHQPAAGRVPWWKWSAGMAAAATIAFTSYITLSPIELHDSLSQTIRGGDNSISEQPSRVCFENFYAGRSFVMTQQPEQAIPRLQQVIDCEVRPYFKDASKWYLTVAYLQADQAQQAENMYQEITKNPDFQYDINWLDKQKIRWQIRIAKWFGKSN</sequence>
<dbReference type="AlphaFoldDB" id="A0A1G9U528"/>
<gene>
    <name evidence="1" type="ORF">SAMN04488090_3664</name>
</gene>
<keyword evidence="2" id="KW-1185">Reference proteome</keyword>
<dbReference type="STRING" id="563176.SAMN04488090_3664"/>
<evidence type="ECO:0000313" key="1">
    <source>
        <dbReference type="EMBL" id="SDM54754.1"/>
    </source>
</evidence>
<dbReference type="OrthoDB" id="821231at2"/>
<dbReference type="Proteomes" id="UP000198901">
    <property type="component" value="Unassembled WGS sequence"/>
</dbReference>
<proteinExistence type="predicted"/>
<accession>A0A1G9U528</accession>
<organism evidence="1 2">
    <name type="scientific">Siphonobacter aquaeclarae</name>
    <dbReference type="NCBI Taxonomy" id="563176"/>
    <lineage>
        <taxon>Bacteria</taxon>
        <taxon>Pseudomonadati</taxon>
        <taxon>Bacteroidota</taxon>
        <taxon>Cytophagia</taxon>
        <taxon>Cytophagales</taxon>
        <taxon>Cytophagaceae</taxon>
        <taxon>Siphonobacter</taxon>
    </lineage>
</organism>
<dbReference type="EMBL" id="FNGS01000007">
    <property type="protein sequence ID" value="SDM54754.1"/>
    <property type="molecule type" value="Genomic_DNA"/>
</dbReference>
<reference evidence="1 2" key="1">
    <citation type="submission" date="2016-10" db="EMBL/GenBank/DDBJ databases">
        <authorList>
            <person name="de Groot N.N."/>
        </authorList>
    </citation>
    <scope>NUCLEOTIDE SEQUENCE [LARGE SCALE GENOMIC DNA]</scope>
    <source>
        <strain evidence="1 2">DSM 21668</strain>
    </source>
</reference>
<evidence type="ECO:0008006" key="3">
    <source>
        <dbReference type="Google" id="ProtNLM"/>
    </source>
</evidence>
<dbReference type="RefSeq" id="WP_093205593.1">
    <property type="nucleotide sequence ID" value="NZ_FNGS01000007.1"/>
</dbReference>
<name>A0A1G9U528_9BACT</name>